<feature type="compositionally biased region" description="Basic and acidic residues" evidence="1">
    <location>
        <begin position="115"/>
        <end position="137"/>
    </location>
</feature>
<organism evidence="2 3">
    <name type="scientific">Cladophialophora chaetospira</name>
    <dbReference type="NCBI Taxonomy" id="386627"/>
    <lineage>
        <taxon>Eukaryota</taxon>
        <taxon>Fungi</taxon>
        <taxon>Dikarya</taxon>
        <taxon>Ascomycota</taxon>
        <taxon>Pezizomycotina</taxon>
        <taxon>Eurotiomycetes</taxon>
        <taxon>Chaetothyriomycetidae</taxon>
        <taxon>Chaetothyriales</taxon>
        <taxon>Herpotrichiellaceae</taxon>
        <taxon>Cladophialophora</taxon>
    </lineage>
</organism>
<protein>
    <submittedName>
        <fullName evidence="2">Uncharacterized protein</fullName>
    </submittedName>
</protein>
<comment type="caution">
    <text evidence="2">The sequence shown here is derived from an EMBL/GenBank/DDBJ whole genome shotgun (WGS) entry which is preliminary data.</text>
</comment>
<feature type="compositionally biased region" description="Basic and acidic residues" evidence="1">
    <location>
        <begin position="146"/>
        <end position="166"/>
    </location>
</feature>
<evidence type="ECO:0000256" key="1">
    <source>
        <dbReference type="SAM" id="MobiDB-lite"/>
    </source>
</evidence>
<dbReference type="EMBL" id="JAPDRK010000001">
    <property type="protein sequence ID" value="KAJ9616717.1"/>
    <property type="molecule type" value="Genomic_DNA"/>
</dbReference>
<evidence type="ECO:0000313" key="3">
    <source>
        <dbReference type="Proteomes" id="UP001172673"/>
    </source>
</evidence>
<feature type="region of interest" description="Disordered" evidence="1">
    <location>
        <begin position="1"/>
        <end position="210"/>
    </location>
</feature>
<sequence>MSKHKNRKHHRASSVTPQKLNTRADKVDLTGTDPWAHQARMAQRDQSGGPTPAQKPTPLSPSFFSGKASRIRVPQDPNVDPTVVYQRLAAVKADTKRQPTFIGAVRLDDDEDEDSTKNSDETLGDETRNSGQHEVKDKKKKKKSKEGKSTEKSTRPVDEAGEAIRTEKKKKVKAQMEQQTARAIEGMQAAAGVTVNDSRKRKREEDDGEEFKRRVEVEANAVKTLRETLPTFILERVSRAMEREHGTKPTEMAVLLTAAKDTVLDLARAQLFHTQQVSNVVQTEMSRVLQSQAKRIKELETEGRYNEPASASKPNRTVAETLDETSSEGSDHDSEDEVAETVGIPTPAKRKLAQFASGSSKPLDHLCRPQAYGLHERQASLFDQHGRTLEAAAMEIPQQLLNCNFATDEKTTGTRDQPANGTVIQYPILFHFSPDPQSYSFEIDGDLEITILSQIHPCEPQDPYLL</sequence>
<gene>
    <name evidence="2" type="ORF">H2200_000436</name>
</gene>
<evidence type="ECO:0000313" key="2">
    <source>
        <dbReference type="EMBL" id="KAJ9616717.1"/>
    </source>
</evidence>
<feature type="compositionally biased region" description="Basic residues" evidence="1">
    <location>
        <begin position="1"/>
        <end position="12"/>
    </location>
</feature>
<dbReference type="Proteomes" id="UP001172673">
    <property type="component" value="Unassembled WGS sequence"/>
</dbReference>
<keyword evidence="3" id="KW-1185">Reference proteome</keyword>
<reference evidence="2" key="1">
    <citation type="submission" date="2022-10" db="EMBL/GenBank/DDBJ databases">
        <title>Culturing micro-colonial fungi from biological soil crusts in the Mojave desert and describing Neophaeococcomyces mojavensis, and introducing the new genera and species Taxawa tesnikishii.</title>
        <authorList>
            <person name="Kurbessoian T."/>
            <person name="Stajich J.E."/>
        </authorList>
    </citation>
    <scope>NUCLEOTIDE SEQUENCE</scope>
    <source>
        <strain evidence="2">TK_41</strain>
    </source>
</reference>
<dbReference type="AlphaFoldDB" id="A0AA38XNJ0"/>
<accession>A0AA38XNJ0</accession>
<name>A0AA38XNJ0_9EURO</name>
<proteinExistence type="predicted"/>
<feature type="region of interest" description="Disordered" evidence="1">
    <location>
        <begin position="299"/>
        <end position="339"/>
    </location>
</feature>